<dbReference type="AlphaFoldDB" id="A0A7G5IE59"/>
<evidence type="ECO:0000256" key="1">
    <source>
        <dbReference type="ARBA" id="ARBA00022801"/>
    </source>
</evidence>
<dbReference type="Proteomes" id="UP000515292">
    <property type="component" value="Chromosome"/>
</dbReference>
<evidence type="ECO:0000256" key="6">
    <source>
        <dbReference type="SAM" id="MobiDB-lite"/>
    </source>
</evidence>
<comment type="similarity">
    <text evidence="2">Belongs to the QNG1 protein family.</text>
</comment>
<evidence type="ECO:0000256" key="3">
    <source>
        <dbReference type="ARBA" id="ARBA00035306"/>
    </source>
</evidence>
<organism evidence="7 8">
    <name type="scientific">Sandaracinobacteroides saxicola</name>
    <dbReference type="NCBI Taxonomy" id="2759707"/>
    <lineage>
        <taxon>Bacteria</taxon>
        <taxon>Pseudomonadati</taxon>
        <taxon>Pseudomonadota</taxon>
        <taxon>Alphaproteobacteria</taxon>
        <taxon>Sphingomonadales</taxon>
        <taxon>Sphingosinicellaceae</taxon>
        <taxon>Sandaracinobacteroides</taxon>
    </lineage>
</organism>
<dbReference type="PANTHER" id="PTHR21314">
    <property type="entry name" value="QUEUOSINE 5'-PHOSPHATE N-GLYCOSYLASE_HYDROLASE-RELATED"/>
    <property type="match status" value="1"/>
</dbReference>
<dbReference type="GO" id="GO:0016787">
    <property type="term" value="F:hydrolase activity"/>
    <property type="evidence" value="ECO:0007669"/>
    <property type="project" value="UniProtKB-KW"/>
</dbReference>
<dbReference type="KEGG" id="sand:H3309_09470"/>
<dbReference type="EMBL" id="CP059851">
    <property type="protein sequence ID" value="QMW21651.1"/>
    <property type="molecule type" value="Genomic_DNA"/>
</dbReference>
<evidence type="ECO:0000313" key="8">
    <source>
        <dbReference type="Proteomes" id="UP000515292"/>
    </source>
</evidence>
<sequence length="319" mass="35574">MTDSPQTVLRRSAQALAGRTRHVSVRTDRLEAYLEEVARRDQQQRYDPAPDETSSAEERVSFVLLRDATNFGSGWHPHLNKEPGISGARTTGVRLARWLAENGVPSAEQLSKTTAEHCAIVFGQSMTEPVAELMALFADAWRQLGEALGNRFGGSYGNLVAAADRSAVQLTALLGEVGYFNDVYIYDGLQFPFLKRAQLAAYDLSLFCPGDDRCRFHDLDQLTIFADNLVPHTLRVDGVLEFDATLLERIDRGELIAAGSPEEIEIRAMAVHATELLSAMSAKRGDVVMPLRLSDWIWNRGQSPLYKARPRQRTRSVHY</sequence>
<dbReference type="GO" id="GO:0006400">
    <property type="term" value="P:tRNA modification"/>
    <property type="evidence" value="ECO:0007669"/>
    <property type="project" value="TreeGrafter"/>
</dbReference>
<feature type="region of interest" description="Disordered" evidence="6">
    <location>
        <begin position="1"/>
        <end position="21"/>
    </location>
</feature>
<evidence type="ECO:0000256" key="2">
    <source>
        <dbReference type="ARBA" id="ARBA00035119"/>
    </source>
</evidence>
<gene>
    <name evidence="7" type="ORF">H3309_09470</name>
</gene>
<evidence type="ECO:0000256" key="5">
    <source>
        <dbReference type="ARBA" id="ARBA00048204"/>
    </source>
</evidence>
<dbReference type="Pfam" id="PF10343">
    <property type="entry name" value="Q_salvage"/>
    <property type="match status" value="1"/>
</dbReference>
<protein>
    <recommendedName>
        <fullName evidence="3">Queuosine 5'-phosphate N-glycosylase/hydrolase</fullName>
    </recommendedName>
    <alternativeName>
        <fullName evidence="4">Queuosine-nucleotide N-glycosylase/hydrolase</fullName>
    </alternativeName>
</protein>
<comment type="catalytic activity">
    <reaction evidence="5">
        <text>queuosine 5'-phosphate + H2O = queuine + D-ribose 5-phosphate</text>
        <dbReference type="Rhea" id="RHEA:75387"/>
        <dbReference type="ChEBI" id="CHEBI:15377"/>
        <dbReference type="ChEBI" id="CHEBI:17433"/>
        <dbReference type="ChEBI" id="CHEBI:78346"/>
        <dbReference type="ChEBI" id="CHEBI:194371"/>
    </reaction>
    <physiologicalReaction direction="left-to-right" evidence="5">
        <dbReference type="Rhea" id="RHEA:75388"/>
    </physiologicalReaction>
</comment>
<proteinExistence type="inferred from homology"/>
<evidence type="ECO:0000256" key="4">
    <source>
        <dbReference type="ARBA" id="ARBA00035393"/>
    </source>
</evidence>
<dbReference type="RefSeq" id="WP_182294498.1">
    <property type="nucleotide sequence ID" value="NZ_CP059851.1"/>
</dbReference>
<keyword evidence="8" id="KW-1185">Reference proteome</keyword>
<evidence type="ECO:0000313" key="7">
    <source>
        <dbReference type="EMBL" id="QMW21651.1"/>
    </source>
</evidence>
<dbReference type="InterPro" id="IPR019438">
    <property type="entry name" value="Q_salvage"/>
</dbReference>
<dbReference type="PANTHER" id="PTHR21314:SF0">
    <property type="entry name" value="QUEUOSINE 5'-PHOSPHATE N-GLYCOSYLASE_HYDROLASE"/>
    <property type="match status" value="1"/>
</dbReference>
<keyword evidence="1" id="KW-0378">Hydrolase</keyword>
<reference evidence="7 8" key="1">
    <citation type="submission" date="2020-07" db="EMBL/GenBank/DDBJ databases">
        <title>Complete genome sequence for Sandaracinobacter sp. M6.</title>
        <authorList>
            <person name="Tang Y."/>
            <person name="Liu Q."/>
            <person name="Guo Z."/>
            <person name="Lei P."/>
            <person name="Huang B."/>
        </authorList>
    </citation>
    <scope>NUCLEOTIDE SEQUENCE [LARGE SCALE GENOMIC DNA]</scope>
    <source>
        <strain evidence="7 8">M6</strain>
    </source>
</reference>
<name>A0A7G5IE59_9SPHN</name>
<accession>A0A7G5IE59</accession>